<feature type="domain" description="6-hydroxymethylpterin diphosphokinase MptE-like" evidence="1">
    <location>
        <begin position="52"/>
        <end position="208"/>
    </location>
</feature>
<proteinExistence type="predicted"/>
<dbReference type="OrthoDB" id="5148555at2"/>
<sequence length="293" mass="33663">MLSWSSDISHLERLASYLRVRRARARYFETLRLDFSKGFPFTTRDPGYQGRIAKLWNKHKGKRGFVIGNGPSLGQMDLTKLKDEVTIGSNGIFLKFKEMGFHTTYFTMEDIQQVEDRRDQLAEVKGPVKIYGLHNSYAIKKVDEDTLFANVAVESYPTKNRWKEFYPGFSTDFANIVYLGSTITYINLQLAFFLGLNPVYIIGCDHSYGPLAKVYPPGKIRITPEVFEMLKEAHFIDNYHKVGGTFGIPYVSYQEDAYKRALEVFRGSGREVFNAGENSKLDIFPRVNFDSLF</sequence>
<accession>A0A1G9QP26</accession>
<evidence type="ECO:0000313" key="3">
    <source>
        <dbReference type="Proteomes" id="UP000199759"/>
    </source>
</evidence>
<dbReference type="AlphaFoldDB" id="A0A1G9QP26"/>
<keyword evidence="3" id="KW-1185">Reference proteome</keyword>
<name>A0A1G9QP26_9PROT</name>
<dbReference type="Proteomes" id="UP000199759">
    <property type="component" value="Unassembled WGS sequence"/>
</dbReference>
<organism evidence="2 3">
    <name type="scientific">Maricaulis salignorans</name>
    <dbReference type="NCBI Taxonomy" id="144026"/>
    <lineage>
        <taxon>Bacteria</taxon>
        <taxon>Pseudomonadati</taxon>
        <taxon>Pseudomonadota</taxon>
        <taxon>Alphaproteobacteria</taxon>
        <taxon>Maricaulales</taxon>
        <taxon>Maricaulaceae</taxon>
        <taxon>Maricaulis</taxon>
    </lineage>
</organism>
<evidence type="ECO:0000259" key="1">
    <source>
        <dbReference type="Pfam" id="PF01973"/>
    </source>
</evidence>
<evidence type="ECO:0000313" key="2">
    <source>
        <dbReference type="EMBL" id="SDM12746.1"/>
    </source>
</evidence>
<dbReference type="EMBL" id="FNHG01000005">
    <property type="protein sequence ID" value="SDM12746.1"/>
    <property type="molecule type" value="Genomic_DNA"/>
</dbReference>
<gene>
    <name evidence="2" type="ORF">SAMN04488568_105104</name>
</gene>
<dbReference type="RefSeq" id="WP_091768479.1">
    <property type="nucleotide sequence ID" value="NZ_FNHG01000005.1"/>
</dbReference>
<protein>
    <recommendedName>
        <fullName evidence="1">6-hydroxymethylpterin diphosphokinase MptE-like domain-containing protein</fullName>
    </recommendedName>
</protein>
<dbReference type="Pfam" id="PF01973">
    <property type="entry name" value="MptE-like"/>
    <property type="match status" value="1"/>
</dbReference>
<dbReference type="InterPro" id="IPR002826">
    <property type="entry name" value="MptE-like"/>
</dbReference>
<dbReference type="STRING" id="144026.SAMN04488568_105104"/>
<reference evidence="2 3" key="1">
    <citation type="submission" date="2016-10" db="EMBL/GenBank/DDBJ databases">
        <authorList>
            <person name="de Groot N.N."/>
        </authorList>
    </citation>
    <scope>NUCLEOTIDE SEQUENCE [LARGE SCALE GENOMIC DNA]</scope>
    <source>
        <strain evidence="2 3">DSM 16077</strain>
    </source>
</reference>
<dbReference type="Gene3D" id="3.90.1480.10">
    <property type="entry name" value="Alpha-2,3-sialyltransferase"/>
    <property type="match status" value="1"/>
</dbReference>